<proteinExistence type="predicted"/>
<dbReference type="AlphaFoldDB" id="A0A6A4HPJ4"/>
<dbReference type="Proteomes" id="UP000799118">
    <property type="component" value="Unassembled WGS sequence"/>
</dbReference>
<protein>
    <submittedName>
        <fullName evidence="1">Uncharacterized protein</fullName>
    </submittedName>
</protein>
<keyword evidence="2" id="KW-1185">Reference proteome</keyword>
<accession>A0A6A4HPJ4</accession>
<name>A0A6A4HPJ4_9AGAR</name>
<sequence length="114" mass="12258">MEHTRGKDVTQSLGLFANIRNACLPVNQAKFFRTQGRLSSSAECNFYLKVKGHTTISGGTLSSVGGSQNIVADHRYRHNDHIGVANHGPVNNVHIHIHVGGSKAPSVYLGAVID</sequence>
<gene>
    <name evidence="1" type="ORF">BT96DRAFT_693377</name>
</gene>
<evidence type="ECO:0000313" key="1">
    <source>
        <dbReference type="EMBL" id="KAE9399268.1"/>
    </source>
</evidence>
<organism evidence="1 2">
    <name type="scientific">Gymnopus androsaceus JB14</name>
    <dbReference type="NCBI Taxonomy" id="1447944"/>
    <lineage>
        <taxon>Eukaryota</taxon>
        <taxon>Fungi</taxon>
        <taxon>Dikarya</taxon>
        <taxon>Basidiomycota</taxon>
        <taxon>Agaricomycotina</taxon>
        <taxon>Agaricomycetes</taxon>
        <taxon>Agaricomycetidae</taxon>
        <taxon>Agaricales</taxon>
        <taxon>Marasmiineae</taxon>
        <taxon>Omphalotaceae</taxon>
        <taxon>Gymnopus</taxon>
    </lineage>
</organism>
<evidence type="ECO:0000313" key="2">
    <source>
        <dbReference type="Proteomes" id="UP000799118"/>
    </source>
</evidence>
<dbReference type="EMBL" id="ML769471">
    <property type="protein sequence ID" value="KAE9399268.1"/>
    <property type="molecule type" value="Genomic_DNA"/>
</dbReference>
<reference evidence="1" key="1">
    <citation type="journal article" date="2019" name="Environ. Microbiol.">
        <title>Fungal ecological strategies reflected in gene transcription - a case study of two litter decomposers.</title>
        <authorList>
            <person name="Barbi F."/>
            <person name="Kohler A."/>
            <person name="Barry K."/>
            <person name="Baskaran P."/>
            <person name="Daum C."/>
            <person name="Fauchery L."/>
            <person name="Ihrmark K."/>
            <person name="Kuo A."/>
            <person name="LaButti K."/>
            <person name="Lipzen A."/>
            <person name="Morin E."/>
            <person name="Grigoriev I.V."/>
            <person name="Henrissat B."/>
            <person name="Lindahl B."/>
            <person name="Martin F."/>
        </authorList>
    </citation>
    <scope>NUCLEOTIDE SEQUENCE</scope>
    <source>
        <strain evidence="1">JB14</strain>
    </source>
</reference>